<protein>
    <submittedName>
        <fullName evidence="2">Glycosyltransferase family 25</fullName>
    </submittedName>
</protein>
<accession>A0A5B8IHP7</accession>
<sequence length="253" mass="29518">MYKIYIILFFLLVLFLLNHKGKENFINNIPIYCINLKKSINRWNNTKKQFNKLNLEIIRFDAINGADIKINNYLDKINLDYDTTLNSECDSKIKPGLKLKLSNSEIGCALSHFFVWEKMLTNNINKALIVEDDIKPSQKLKDYDKYISKMPQDWDIIYVSFINTGPKKYINKNIYIPSCGFSASGYIINLKGIKKIMKEIPIRGPLDLFLLELFRKKIINVYVIENLCDASQTWGGQTSQIEHSTRNIKKFKI</sequence>
<dbReference type="InterPro" id="IPR002654">
    <property type="entry name" value="Glyco_trans_25"/>
</dbReference>
<dbReference type="CDD" id="cd06532">
    <property type="entry name" value="Glyco_transf_25"/>
    <property type="match status" value="1"/>
</dbReference>
<evidence type="ECO:0000259" key="1">
    <source>
        <dbReference type="Pfam" id="PF01755"/>
    </source>
</evidence>
<keyword evidence="2" id="KW-0808">Transferase</keyword>
<evidence type="ECO:0000313" key="2">
    <source>
        <dbReference type="EMBL" id="QDY52045.1"/>
    </source>
</evidence>
<dbReference type="EMBL" id="MK250087">
    <property type="protein sequence ID" value="QDY52045.1"/>
    <property type="molecule type" value="Genomic_DNA"/>
</dbReference>
<reference evidence="2" key="1">
    <citation type="submission" date="2018-11" db="EMBL/GenBank/DDBJ databases">
        <title>A distinct lineage of giant viruses engineers rhodopsin photosystems in predatory marine eukaryotes.</title>
        <authorList>
            <person name="Needham D.M."/>
            <person name="Yoshizawa S."/>
            <person name="Hosaka T."/>
            <person name="Poirier C."/>
            <person name="Choi C.-J."/>
            <person name="Hehenberger E."/>
            <person name="Irwin N.A.T."/>
            <person name="Wilken S."/>
            <person name="Yung C.-M."/>
            <person name="Bachy C."/>
            <person name="Kurihara R."/>
            <person name="Nakajima Y."/>
            <person name="Kojima K."/>
            <person name="Kimura-Someya T."/>
            <person name="Leonard G."/>
            <person name="Malmstrom R.R."/>
            <person name="Mende D."/>
            <person name="Olson D.K."/>
            <person name="Sudo Y."/>
            <person name="Sudek S."/>
            <person name="Richards T.A."/>
            <person name="DeLong E.F."/>
            <person name="Keeling P.J."/>
            <person name="Santoro A.E."/>
            <person name="Shirouzu M."/>
            <person name="Iwasaki W."/>
            <person name="Worden A.Z."/>
        </authorList>
    </citation>
    <scope>NUCLEOTIDE SEQUENCE</scope>
</reference>
<gene>
    <name evidence="2" type="ORF">3_24</name>
</gene>
<dbReference type="GO" id="GO:0016740">
    <property type="term" value="F:transferase activity"/>
    <property type="evidence" value="ECO:0007669"/>
    <property type="project" value="UniProtKB-KW"/>
</dbReference>
<organism evidence="2">
    <name type="scientific">Mimiviridae sp. ChoanoV1</name>
    <dbReference type="NCBI Taxonomy" id="2596887"/>
    <lineage>
        <taxon>Viruses</taxon>
        <taxon>Varidnaviria</taxon>
        <taxon>Bamfordvirae</taxon>
        <taxon>Nucleocytoviricota</taxon>
        <taxon>Megaviricetes</taxon>
        <taxon>Imitervirales</taxon>
        <taxon>Schizomimiviridae</taxon>
    </lineage>
</organism>
<proteinExistence type="predicted"/>
<name>A0A5B8IHP7_9VIRU</name>
<dbReference type="Pfam" id="PF01755">
    <property type="entry name" value="Glyco_transf_25"/>
    <property type="match status" value="1"/>
</dbReference>
<feature type="domain" description="Glycosyl transferase family 25" evidence="1">
    <location>
        <begin position="29"/>
        <end position="200"/>
    </location>
</feature>